<comment type="caution">
    <text evidence="4">The sequence shown here is derived from an EMBL/GenBank/DDBJ whole genome shotgun (WGS) entry which is preliminary data.</text>
</comment>
<dbReference type="PANTHER" id="PTHR13847">
    <property type="entry name" value="SARCOSINE DEHYDROGENASE-RELATED"/>
    <property type="match status" value="1"/>
</dbReference>
<feature type="domain" description="FAD dependent oxidoreductase" evidence="2">
    <location>
        <begin position="19"/>
        <end position="340"/>
    </location>
</feature>
<dbReference type="SUPFAM" id="SSF51905">
    <property type="entry name" value="FAD/NAD(P)-binding domain"/>
    <property type="match status" value="1"/>
</dbReference>
<evidence type="ECO:0000313" key="3">
    <source>
        <dbReference type="EMBL" id="MQT48917.1"/>
    </source>
</evidence>
<evidence type="ECO:0000313" key="6">
    <source>
        <dbReference type="Proteomes" id="UP000489190"/>
    </source>
</evidence>
<evidence type="ECO:0000259" key="2">
    <source>
        <dbReference type="Pfam" id="PF01266"/>
    </source>
</evidence>
<dbReference type="RefSeq" id="WP_153330215.1">
    <property type="nucleotide sequence ID" value="NZ_WIWI01000065.1"/>
</dbReference>
<accession>A0A6A7YBT3</accession>
<keyword evidence="1" id="KW-0560">Oxidoreductase</keyword>
<protein>
    <submittedName>
        <fullName evidence="4">FAD-dependent oxidoreductase</fullName>
    </submittedName>
</protein>
<dbReference type="GO" id="GO:0005737">
    <property type="term" value="C:cytoplasm"/>
    <property type="evidence" value="ECO:0007669"/>
    <property type="project" value="TreeGrafter"/>
</dbReference>
<evidence type="ECO:0000313" key="5">
    <source>
        <dbReference type="Proteomes" id="UP000441404"/>
    </source>
</evidence>
<dbReference type="PANTHER" id="PTHR13847:SF289">
    <property type="entry name" value="GLYCINE OXIDASE"/>
    <property type="match status" value="1"/>
</dbReference>
<dbReference type="Pfam" id="PF01266">
    <property type="entry name" value="DAO"/>
    <property type="match status" value="1"/>
</dbReference>
<dbReference type="Proteomes" id="UP000489190">
    <property type="component" value="Unassembled WGS sequence"/>
</dbReference>
<dbReference type="InterPro" id="IPR036188">
    <property type="entry name" value="FAD/NAD-bd_sf"/>
</dbReference>
<gene>
    <name evidence="4" type="ORF">GHO39_20700</name>
    <name evidence="3" type="ORF">GHO40_19630</name>
</gene>
<name>A0A6A7YBT3_9PSED</name>
<evidence type="ECO:0000256" key="1">
    <source>
        <dbReference type="ARBA" id="ARBA00023002"/>
    </source>
</evidence>
<dbReference type="InterPro" id="IPR006076">
    <property type="entry name" value="FAD-dep_OxRdtase"/>
</dbReference>
<sequence>MDQSRDKEDLMALTPDKHIVVIGAGIVGASLAYHLADKGAKVTVVEAAEIASGVTATSFAWINTTHGESDPIAQLRREAIKEYHRLEAQLPALNIRWTGALSYGEGLSEVSPAHAQLLSRSQILALEPNLKYPPQQAVYVAQEGALDAVATTHALIAGAQANGAKVLTQTRVLGFKTLHGTVTAIETSNGTLVADNVVLAAGTGIAELTQMLNSPLPVQASPCIFIRYTAQPGLVQTIISNSAMEVRQAADGTLLAAEDYLDDSAENQPSAVAQRTTKAIESELEGAALSEPELACVGLRPISIDRLPIVGYLPNVSGVYVCTLHPGVALAAIVGRLVSEEILDAKLSDALAPCRPDRFCLDTLPPQKRP</sequence>
<reference evidence="5 6" key="1">
    <citation type="submission" date="2019-10" db="EMBL/GenBank/DDBJ databases">
        <title>Evaluation of single-gene subtyping targets for Pseudomonas.</title>
        <authorList>
            <person name="Reichler S.J."/>
            <person name="Orsi R.H."/>
            <person name="Wiedmann M."/>
            <person name="Martin N.H."/>
            <person name="Murphy S.I."/>
        </authorList>
    </citation>
    <scope>NUCLEOTIDE SEQUENCE [LARGE SCALE GENOMIC DNA]</scope>
    <source>
        <strain evidence="4 6">FSL R10-3254</strain>
        <strain evidence="3 5">FSL R10-3257</strain>
    </source>
</reference>
<dbReference type="AlphaFoldDB" id="A0A6A7YBT3"/>
<dbReference type="EMBL" id="WIWJ01000040">
    <property type="protein sequence ID" value="MQT48917.1"/>
    <property type="molecule type" value="Genomic_DNA"/>
</dbReference>
<dbReference type="Gene3D" id="3.50.50.60">
    <property type="entry name" value="FAD/NAD(P)-binding domain"/>
    <property type="match status" value="1"/>
</dbReference>
<dbReference type="Proteomes" id="UP000441404">
    <property type="component" value="Unassembled WGS sequence"/>
</dbReference>
<evidence type="ECO:0000313" key="4">
    <source>
        <dbReference type="EMBL" id="MQT91539.1"/>
    </source>
</evidence>
<dbReference type="EMBL" id="WIWI01000065">
    <property type="protein sequence ID" value="MQT91539.1"/>
    <property type="molecule type" value="Genomic_DNA"/>
</dbReference>
<proteinExistence type="predicted"/>
<organism evidence="4 6">
    <name type="scientific">Pseudomonas helleri</name>
    <dbReference type="NCBI Taxonomy" id="1608996"/>
    <lineage>
        <taxon>Bacteria</taxon>
        <taxon>Pseudomonadati</taxon>
        <taxon>Pseudomonadota</taxon>
        <taxon>Gammaproteobacteria</taxon>
        <taxon>Pseudomonadales</taxon>
        <taxon>Pseudomonadaceae</taxon>
        <taxon>Pseudomonas</taxon>
    </lineage>
</organism>
<dbReference type="Gene3D" id="3.30.9.10">
    <property type="entry name" value="D-Amino Acid Oxidase, subunit A, domain 2"/>
    <property type="match status" value="1"/>
</dbReference>
<dbReference type="GO" id="GO:0016491">
    <property type="term" value="F:oxidoreductase activity"/>
    <property type="evidence" value="ECO:0007669"/>
    <property type="project" value="UniProtKB-KW"/>
</dbReference>